<organism evidence="1 2">
    <name type="scientific">Paenibacillus riograndensis</name>
    <dbReference type="NCBI Taxonomy" id="483937"/>
    <lineage>
        <taxon>Bacteria</taxon>
        <taxon>Bacillati</taxon>
        <taxon>Bacillota</taxon>
        <taxon>Bacilli</taxon>
        <taxon>Bacillales</taxon>
        <taxon>Paenibacillaceae</taxon>
        <taxon>Paenibacillus</taxon>
        <taxon>Paenibacillus sonchi group</taxon>
    </lineage>
</organism>
<evidence type="ECO:0000313" key="2">
    <source>
        <dbReference type="Proteomes" id="UP000070475"/>
    </source>
</evidence>
<dbReference type="InterPro" id="IPR023214">
    <property type="entry name" value="HAD_sf"/>
</dbReference>
<dbReference type="EMBL" id="LIRB01000129">
    <property type="protein sequence ID" value="KWX76791.1"/>
    <property type="molecule type" value="Genomic_DNA"/>
</dbReference>
<sequence>MKYKLIALDVDGTLLNDDHKLSQENREAIAEVTRQGGLIVLCTGRSPQNSIPLMEEMGLAGYVLGHNGAATVRVEDREVLHIYGLDARGLDPYIDYCRARDIHYDVNTAFDMYVDNVANLTQEATYMYEHFRITPASLPAWEDFREPVVKFTVFTKADILDEAQREWSTWTQQYNIVRSGEFFVDFMHPEASKGNALMNLASLLGIVQEEVLAIGNYYNDISMLTYAGLGIAMDNSPLEVKAAADAVTGSNNDHGVRDALVKYCLS</sequence>
<dbReference type="CDD" id="cd07516">
    <property type="entry name" value="HAD_Pase"/>
    <property type="match status" value="1"/>
</dbReference>
<keyword evidence="1" id="KW-0378">Hydrolase</keyword>
<dbReference type="GO" id="GO:0005829">
    <property type="term" value="C:cytosol"/>
    <property type="evidence" value="ECO:0007669"/>
    <property type="project" value="TreeGrafter"/>
</dbReference>
<protein>
    <submittedName>
        <fullName evidence="1">Hydrolase</fullName>
    </submittedName>
</protein>
<dbReference type="PROSITE" id="PS01228">
    <property type="entry name" value="COF_1"/>
    <property type="match status" value="1"/>
</dbReference>
<dbReference type="PATRIC" id="fig|483937.3.peg.2174"/>
<dbReference type="InterPro" id="IPR000150">
    <property type="entry name" value="Cof"/>
</dbReference>
<dbReference type="NCBIfam" id="TIGR00099">
    <property type="entry name" value="Cof-subfamily"/>
    <property type="match status" value="1"/>
</dbReference>
<dbReference type="SFLD" id="SFLDS00003">
    <property type="entry name" value="Haloacid_Dehalogenase"/>
    <property type="match status" value="1"/>
</dbReference>
<dbReference type="GO" id="GO:0016791">
    <property type="term" value="F:phosphatase activity"/>
    <property type="evidence" value="ECO:0007669"/>
    <property type="project" value="TreeGrafter"/>
</dbReference>
<dbReference type="SFLD" id="SFLDG01140">
    <property type="entry name" value="C2.B:_Phosphomannomutase_and_P"/>
    <property type="match status" value="1"/>
</dbReference>
<evidence type="ECO:0000313" key="1">
    <source>
        <dbReference type="EMBL" id="KWX76791.1"/>
    </source>
</evidence>
<dbReference type="NCBIfam" id="TIGR01484">
    <property type="entry name" value="HAD-SF-IIB"/>
    <property type="match status" value="1"/>
</dbReference>
<gene>
    <name evidence="1" type="ORF">AMQ84_14005</name>
</gene>
<proteinExistence type="predicted"/>
<dbReference type="SUPFAM" id="SSF56784">
    <property type="entry name" value="HAD-like"/>
    <property type="match status" value="1"/>
</dbReference>
<dbReference type="Gene3D" id="3.40.50.1000">
    <property type="entry name" value="HAD superfamily/HAD-like"/>
    <property type="match status" value="1"/>
</dbReference>
<dbReference type="Proteomes" id="UP000070475">
    <property type="component" value="Unassembled WGS sequence"/>
</dbReference>
<dbReference type="PANTHER" id="PTHR10000:SF8">
    <property type="entry name" value="HAD SUPERFAMILY HYDROLASE-LIKE, TYPE 3"/>
    <property type="match status" value="1"/>
</dbReference>
<accession>A0A132TZM2</accession>
<dbReference type="Gene3D" id="3.30.1240.10">
    <property type="match status" value="1"/>
</dbReference>
<dbReference type="PANTHER" id="PTHR10000">
    <property type="entry name" value="PHOSPHOSERINE PHOSPHATASE"/>
    <property type="match status" value="1"/>
</dbReference>
<dbReference type="RefSeq" id="WP_060860864.1">
    <property type="nucleotide sequence ID" value="NZ_LIRB01000129.1"/>
</dbReference>
<dbReference type="OrthoDB" id="9790031at2"/>
<name>A0A132TZM2_9BACL</name>
<dbReference type="InterPro" id="IPR006379">
    <property type="entry name" value="HAD-SF_hydro_IIB"/>
</dbReference>
<dbReference type="GO" id="GO:0000287">
    <property type="term" value="F:magnesium ion binding"/>
    <property type="evidence" value="ECO:0007669"/>
    <property type="project" value="TreeGrafter"/>
</dbReference>
<reference evidence="1 2" key="1">
    <citation type="submission" date="2015-08" db="EMBL/GenBank/DDBJ databases">
        <title>Genomes of Paenibacillus riograndensis.</title>
        <authorList>
            <person name="Sant'Anna F.H."/>
            <person name="Souza R."/>
            <person name="Ambrosini A."/>
            <person name="Bach E."/>
            <person name="Fernandes G."/>
            <person name="Balsanelli E."/>
            <person name="Baura V.A."/>
            <person name="Pedrosa F.O."/>
            <person name="Souza E.M."/>
            <person name="Passaglia L."/>
        </authorList>
    </citation>
    <scope>NUCLEOTIDE SEQUENCE [LARGE SCALE GENOMIC DNA]</scope>
    <source>
        <strain evidence="1 2">CAS34</strain>
    </source>
</reference>
<comment type="caution">
    <text evidence="1">The sequence shown here is derived from an EMBL/GenBank/DDBJ whole genome shotgun (WGS) entry which is preliminary data.</text>
</comment>
<keyword evidence="2" id="KW-1185">Reference proteome</keyword>
<dbReference type="Pfam" id="PF08282">
    <property type="entry name" value="Hydrolase_3"/>
    <property type="match status" value="1"/>
</dbReference>
<dbReference type="InterPro" id="IPR036412">
    <property type="entry name" value="HAD-like_sf"/>
</dbReference>
<dbReference type="AlphaFoldDB" id="A0A132TZM2"/>